<dbReference type="Proteomes" id="UP000077071">
    <property type="component" value="Chromosome"/>
</dbReference>
<reference evidence="2 3" key="1">
    <citation type="submission" date="2016-05" db="EMBL/GenBank/DDBJ databases">
        <title>Complete genome sequence of Rathayibacter tritici NCPPB 1953.</title>
        <authorList>
            <person name="Park J."/>
            <person name="Lee H.-H."/>
            <person name="Lee S.-W."/>
            <person name="Seo Y.-S."/>
        </authorList>
    </citation>
    <scope>NUCLEOTIDE SEQUENCE [LARGE SCALE GENOMIC DNA]</scope>
    <source>
        <strain evidence="2 3">NCPPB 1953</strain>
    </source>
</reference>
<name>A0A160KT28_9MICO</name>
<evidence type="ECO:0000313" key="2">
    <source>
        <dbReference type="EMBL" id="AND16932.1"/>
    </source>
</evidence>
<dbReference type="PANTHER" id="PTHR41773">
    <property type="entry name" value="GTP PYROPHOSPHATASE-RELATED"/>
    <property type="match status" value="1"/>
</dbReference>
<dbReference type="AlphaFoldDB" id="A0A160KT28"/>
<dbReference type="GO" id="GO:0015969">
    <property type="term" value="P:guanosine tetraphosphate metabolic process"/>
    <property type="evidence" value="ECO:0007669"/>
    <property type="project" value="InterPro"/>
</dbReference>
<dbReference type="InterPro" id="IPR043519">
    <property type="entry name" value="NT_sf"/>
</dbReference>
<dbReference type="STRING" id="33888.A6122_1803"/>
<organism evidence="2 3">
    <name type="scientific">Rathayibacter tritici</name>
    <dbReference type="NCBI Taxonomy" id="33888"/>
    <lineage>
        <taxon>Bacteria</taxon>
        <taxon>Bacillati</taxon>
        <taxon>Actinomycetota</taxon>
        <taxon>Actinomycetes</taxon>
        <taxon>Micrococcales</taxon>
        <taxon>Microbacteriaceae</taxon>
        <taxon>Rathayibacter</taxon>
    </lineage>
</organism>
<protein>
    <recommendedName>
        <fullName evidence="1">RelA/SpoT domain-containing protein</fullName>
    </recommendedName>
</protein>
<dbReference type="SMART" id="SM00954">
    <property type="entry name" value="RelA_SpoT"/>
    <property type="match status" value="1"/>
</dbReference>
<dbReference type="OrthoDB" id="9801824at2"/>
<dbReference type="InterPro" id="IPR007685">
    <property type="entry name" value="RelA_SpoT"/>
</dbReference>
<dbReference type="SUPFAM" id="SSF81301">
    <property type="entry name" value="Nucleotidyltransferase"/>
    <property type="match status" value="1"/>
</dbReference>
<evidence type="ECO:0000313" key="3">
    <source>
        <dbReference type="Proteomes" id="UP000077071"/>
    </source>
</evidence>
<feature type="domain" description="RelA/SpoT" evidence="1">
    <location>
        <begin position="42"/>
        <end position="176"/>
    </location>
</feature>
<dbReference type="Pfam" id="PF04607">
    <property type="entry name" value="RelA_SpoT"/>
    <property type="match status" value="1"/>
</dbReference>
<evidence type="ECO:0000259" key="1">
    <source>
        <dbReference type="SMART" id="SM00954"/>
    </source>
</evidence>
<dbReference type="KEGG" id="rtn:A6122_1803"/>
<keyword evidence="3" id="KW-1185">Reference proteome</keyword>
<dbReference type="CDD" id="cd05399">
    <property type="entry name" value="NT_Rel-Spo_like"/>
    <property type="match status" value="1"/>
</dbReference>
<accession>A0A160KT28</accession>
<sequence>MSSIDSVDFTNWDWLPRAAEEVEGYVQRLLAESSIQPHAVSARAKSIASFQRKQRAKKYADPMGEITDIVAIRIITYSNTDRDRVGELIRSRFAVLPGEDRNPGEEKPKRLRGYDCLHIVVSGEVHGHDSDWVVSGGELERYFTTFGGLEIQIRTVAGHAWAEFEHARRYKGAQYEAVGEQDRVTIDQLFGAASDARRALDETFVAIDRILARPSFDEESRRDQVRVERETGPGDATASTPLDVRALCEFLESRFPDDTDGSEKGIEFGIELARCCGIDTVDQLESALEDVDSEQVRALMESGGPVTRVRRLDDELLARFGQDYIEKTTNTGTARHRGRQLEWRYDRLRGKTRYRSYLLLSRSARTEFDAGPYTAIGALREVARIIASKCGREAVALPGVVSLEPDLPPRTRAKRVSVDDDSDVWVISNLGREAVEGVMADLLSRVCPFDLRVVRGDVVVADGRSDRPERAADDTERDLRR</sequence>
<dbReference type="PATRIC" id="fig|33888.3.peg.1985"/>
<dbReference type="EMBL" id="CP015515">
    <property type="protein sequence ID" value="AND16932.1"/>
    <property type="molecule type" value="Genomic_DNA"/>
</dbReference>
<proteinExistence type="predicted"/>
<dbReference type="RefSeq" id="WP_068254192.1">
    <property type="nucleotide sequence ID" value="NZ_CP015515.1"/>
</dbReference>
<dbReference type="PANTHER" id="PTHR41773:SF1">
    <property type="entry name" value="RELA_SPOT DOMAIN-CONTAINING PROTEIN"/>
    <property type="match status" value="1"/>
</dbReference>
<gene>
    <name evidence="2" type="ORF">A6122_1803</name>
</gene>
<dbReference type="Gene3D" id="3.30.460.10">
    <property type="entry name" value="Beta Polymerase, domain 2"/>
    <property type="match status" value="1"/>
</dbReference>